<dbReference type="EMBL" id="AP012159">
    <property type="protein sequence ID" value="BAK84014.1"/>
    <property type="molecule type" value="Genomic_DNA"/>
</dbReference>
<feature type="signal peptide" evidence="1">
    <location>
        <begin position="1"/>
        <end position="32"/>
    </location>
</feature>
<dbReference type="HOGENOM" id="CLU_1308775_0_0_5"/>
<evidence type="ECO:0000313" key="3">
    <source>
        <dbReference type="Proteomes" id="UP000009044"/>
    </source>
</evidence>
<organism evidence="2 3">
    <name type="scientific">Komagataeibacter medellinensis (strain NBRC 3288 / BCRC 11682 / LMG 1693 / Kondo 51)</name>
    <name type="common">Gluconacetobacter medellinensis</name>
    <dbReference type="NCBI Taxonomy" id="634177"/>
    <lineage>
        <taxon>Bacteria</taxon>
        <taxon>Pseudomonadati</taxon>
        <taxon>Pseudomonadota</taxon>
        <taxon>Alphaproteobacteria</taxon>
        <taxon>Acetobacterales</taxon>
        <taxon>Acetobacteraceae</taxon>
        <taxon>Komagataeibacter</taxon>
    </lineage>
</organism>
<proteinExistence type="predicted"/>
<dbReference type="Proteomes" id="UP000009044">
    <property type="component" value="Chromosome"/>
</dbReference>
<sequence length="225" mass="25464">MGSHPVPHHKKRIRALRRLVALCLPLGMAACAQHTPRPMVNYCQQPAVDTAIVAIANQGTTSTSPARRFENGTIKSAVYNDHMQVMSCHGTLVRQDGTRQDGVAVARLPNMRTDWKEIWTTTAASHQWVSDADISKNRQERYATYYDHTPQACKPYAHDLFFGAPKSDKDTQHLRETLYDCLDEHKVKPIRPVSGVDHTYSPFGMNFYIPYYTNVSPDDNGPFLY</sequence>
<dbReference type="STRING" id="634177.GLX_16020"/>
<dbReference type="PATRIC" id="fig|634177.7.peg.1828"/>
<protein>
    <recommendedName>
        <fullName evidence="4">Lipoprotein</fullName>
    </recommendedName>
</protein>
<keyword evidence="1" id="KW-0732">Signal</keyword>
<accession>G2I7B7</accession>
<reference evidence="3" key="1">
    <citation type="journal article" date="2011" name="J. Bacteriol.">
        <title>Complete genome sequence of NBRC 3288, a unique cellulose-nonproducing strain of Gluconacetobacter xylinus isolated from vinegar.</title>
        <authorList>
            <person name="Ogino H."/>
            <person name="Azuma Y."/>
            <person name="Hosoyama A."/>
            <person name="Nakazawa H."/>
            <person name="Matsutani M."/>
            <person name="Hasegawa A."/>
            <person name="Otsuyama K."/>
            <person name="Matsushita K."/>
            <person name="Fujita N."/>
            <person name="Shirai M."/>
        </authorList>
    </citation>
    <scope>NUCLEOTIDE SEQUENCE [LARGE SCALE GENOMIC DNA]</scope>
    <source>
        <strain evidence="3">NBRC 3288 / BCRC 11682 / LMG 1693</strain>
    </source>
</reference>
<dbReference type="AlphaFoldDB" id="G2I7B7"/>
<evidence type="ECO:0000313" key="2">
    <source>
        <dbReference type="EMBL" id="BAK84014.1"/>
    </source>
</evidence>
<dbReference type="KEGG" id="gxy:GLX_16020"/>
<feature type="chain" id="PRO_5003431163" description="Lipoprotein" evidence="1">
    <location>
        <begin position="33"/>
        <end position="225"/>
    </location>
</feature>
<evidence type="ECO:0000256" key="1">
    <source>
        <dbReference type="SAM" id="SignalP"/>
    </source>
</evidence>
<evidence type="ECO:0008006" key="4">
    <source>
        <dbReference type="Google" id="ProtNLM"/>
    </source>
</evidence>
<gene>
    <name evidence="2" type="ordered locus">GLX_16020</name>
</gene>
<name>G2I7B7_KOMMN</name>